<proteinExistence type="predicted"/>
<dbReference type="InParanoid" id="Q0U5X5"/>
<dbReference type="GeneID" id="5979970"/>
<protein>
    <submittedName>
        <fullName evidence="1">Uncharacterized protein</fullName>
    </submittedName>
</protein>
<dbReference type="KEGG" id="pno:SNOG_12839"/>
<reference evidence="2" key="1">
    <citation type="journal article" date="2007" name="Plant Cell">
        <title>Dothideomycete-plant interactions illuminated by genome sequencing and EST analysis of the wheat pathogen Stagonospora nodorum.</title>
        <authorList>
            <person name="Hane J.K."/>
            <person name="Lowe R.G."/>
            <person name="Solomon P.S."/>
            <person name="Tan K.C."/>
            <person name="Schoch C.L."/>
            <person name="Spatafora J.W."/>
            <person name="Crous P.W."/>
            <person name="Kodira C."/>
            <person name="Birren B.W."/>
            <person name="Galagan J.E."/>
            <person name="Torriani S.F."/>
            <person name="McDonald B.A."/>
            <person name="Oliver R.P."/>
        </authorList>
    </citation>
    <scope>NUCLEOTIDE SEQUENCE [LARGE SCALE GENOMIC DNA]</scope>
    <source>
        <strain evidence="2">SN15 / ATCC MYA-4574 / FGSC 10173</strain>
    </source>
</reference>
<name>Q0U5X5_PHANO</name>
<dbReference type="EMBL" id="CH445348">
    <property type="protein sequence ID" value="EAT79639.1"/>
    <property type="molecule type" value="Genomic_DNA"/>
</dbReference>
<dbReference type="Proteomes" id="UP000001055">
    <property type="component" value="Unassembled WGS sequence"/>
</dbReference>
<organism evidence="1 2">
    <name type="scientific">Phaeosphaeria nodorum (strain SN15 / ATCC MYA-4574 / FGSC 10173)</name>
    <name type="common">Glume blotch fungus</name>
    <name type="synonym">Parastagonospora nodorum</name>
    <dbReference type="NCBI Taxonomy" id="321614"/>
    <lineage>
        <taxon>Eukaryota</taxon>
        <taxon>Fungi</taxon>
        <taxon>Dikarya</taxon>
        <taxon>Ascomycota</taxon>
        <taxon>Pezizomycotina</taxon>
        <taxon>Dothideomycetes</taxon>
        <taxon>Pleosporomycetidae</taxon>
        <taxon>Pleosporales</taxon>
        <taxon>Pleosporineae</taxon>
        <taxon>Phaeosphaeriaceae</taxon>
        <taxon>Parastagonospora</taxon>
    </lineage>
</organism>
<dbReference type="AlphaFoldDB" id="Q0U5X5"/>
<dbReference type="RefSeq" id="XP_001803057.1">
    <property type="nucleotide sequence ID" value="XM_001803005.1"/>
</dbReference>
<evidence type="ECO:0000313" key="1">
    <source>
        <dbReference type="EMBL" id="EAT79639.1"/>
    </source>
</evidence>
<sequence length="36" mass="4058">MAIGEDVDVESIGGRNTIERWIKSLEKAFLDYAAQM</sequence>
<accession>Q0U5X5</accession>
<gene>
    <name evidence="1" type="ORF">SNOG_12839</name>
</gene>
<evidence type="ECO:0000313" key="2">
    <source>
        <dbReference type="Proteomes" id="UP000001055"/>
    </source>
</evidence>